<keyword evidence="4" id="KW-1185">Reference proteome</keyword>
<dbReference type="EMBL" id="BMTD01000034">
    <property type="protein sequence ID" value="GGV28659.1"/>
    <property type="molecule type" value="Genomic_DNA"/>
</dbReference>
<evidence type="ECO:0000313" key="4">
    <source>
        <dbReference type="Proteomes" id="UP000618795"/>
    </source>
</evidence>
<feature type="domain" description="Transposase for insertion sequence element IS21-like C-terminal" evidence="2">
    <location>
        <begin position="5"/>
        <end position="71"/>
    </location>
</feature>
<dbReference type="Pfam" id="PF22483">
    <property type="entry name" value="Mu-transpos_C_2"/>
    <property type="match status" value="1"/>
</dbReference>
<reference evidence="3" key="1">
    <citation type="journal article" date="2014" name="Int. J. Syst. Evol. Microbiol.">
        <title>Complete genome sequence of Corynebacterium casei LMG S-19264T (=DSM 44701T), isolated from a smear-ripened cheese.</title>
        <authorList>
            <consortium name="US DOE Joint Genome Institute (JGI-PGF)"/>
            <person name="Walter F."/>
            <person name="Albersmeier A."/>
            <person name="Kalinowski J."/>
            <person name="Ruckert C."/>
        </authorList>
    </citation>
    <scope>NUCLEOTIDE SEQUENCE</scope>
    <source>
        <strain evidence="3">JCM 4369</strain>
    </source>
</reference>
<feature type="region of interest" description="Disordered" evidence="1">
    <location>
        <begin position="95"/>
        <end position="130"/>
    </location>
</feature>
<organism evidence="3 4">
    <name type="scientific">Streptomyces filipinensis</name>
    <dbReference type="NCBI Taxonomy" id="66887"/>
    <lineage>
        <taxon>Bacteria</taxon>
        <taxon>Bacillati</taxon>
        <taxon>Actinomycetota</taxon>
        <taxon>Actinomycetes</taxon>
        <taxon>Kitasatosporales</taxon>
        <taxon>Streptomycetaceae</taxon>
        <taxon>Streptomyces</taxon>
    </lineage>
</organism>
<evidence type="ECO:0000313" key="3">
    <source>
        <dbReference type="EMBL" id="GGV28659.1"/>
    </source>
</evidence>
<protein>
    <recommendedName>
        <fullName evidence="2">Transposase for insertion sequence element IS21-like C-terminal domain-containing protein</fullName>
    </recommendedName>
</protein>
<comment type="caution">
    <text evidence="3">The sequence shown here is derived from an EMBL/GenBank/DDBJ whole genome shotgun (WGS) entry which is preliminary data.</text>
</comment>
<evidence type="ECO:0000256" key="1">
    <source>
        <dbReference type="SAM" id="MobiDB-lite"/>
    </source>
</evidence>
<sequence>MLKPLPTEPFKTARLFALRVERYSQVSVRTNHYSVAVRLIGRRVWVMLHASVLVVYDEGVEVAQHERLMTKAGPRLVLDHYLEVLVREPGALPGSTALNRTVSQGSSPRSTTPGGPLPARPTATGTAREH</sequence>
<dbReference type="Proteomes" id="UP000618795">
    <property type="component" value="Unassembled WGS sequence"/>
</dbReference>
<gene>
    <name evidence="3" type="ORF">GCM10010260_81460</name>
</gene>
<feature type="compositionally biased region" description="Polar residues" evidence="1">
    <location>
        <begin position="96"/>
        <end position="113"/>
    </location>
</feature>
<name>A0A918IK45_9ACTN</name>
<dbReference type="InterPro" id="IPR054353">
    <property type="entry name" value="IstA-like_C"/>
</dbReference>
<proteinExistence type="predicted"/>
<accession>A0A918IK45</accession>
<dbReference type="AlphaFoldDB" id="A0A918IK45"/>
<evidence type="ECO:0000259" key="2">
    <source>
        <dbReference type="Pfam" id="PF22483"/>
    </source>
</evidence>
<dbReference type="RefSeq" id="WP_229854814.1">
    <property type="nucleotide sequence ID" value="NZ_BMTD01000034.1"/>
</dbReference>
<reference evidence="3" key="2">
    <citation type="submission" date="2020-09" db="EMBL/GenBank/DDBJ databases">
        <authorList>
            <person name="Sun Q."/>
            <person name="Ohkuma M."/>
        </authorList>
    </citation>
    <scope>NUCLEOTIDE SEQUENCE</scope>
    <source>
        <strain evidence="3">JCM 4369</strain>
    </source>
</reference>